<evidence type="ECO:0000313" key="2">
    <source>
        <dbReference type="Proteomes" id="UP000059680"/>
    </source>
</evidence>
<gene>
    <name evidence="1" type="ordered locus">Os03g0326350</name>
    <name evidence="1" type="ORF">OSNPB_030326350</name>
</gene>
<accession>A0A0P0VX06</accession>
<dbReference type="Proteomes" id="UP000059680">
    <property type="component" value="Chromosome 3"/>
</dbReference>
<organism evidence="1 2">
    <name type="scientific">Oryza sativa subsp. japonica</name>
    <name type="common">Rice</name>
    <dbReference type="NCBI Taxonomy" id="39947"/>
    <lineage>
        <taxon>Eukaryota</taxon>
        <taxon>Viridiplantae</taxon>
        <taxon>Streptophyta</taxon>
        <taxon>Embryophyta</taxon>
        <taxon>Tracheophyta</taxon>
        <taxon>Spermatophyta</taxon>
        <taxon>Magnoliopsida</taxon>
        <taxon>Liliopsida</taxon>
        <taxon>Poales</taxon>
        <taxon>Poaceae</taxon>
        <taxon>BOP clade</taxon>
        <taxon>Oryzoideae</taxon>
        <taxon>Oryzeae</taxon>
        <taxon>Oryzinae</taxon>
        <taxon>Oryza</taxon>
        <taxon>Oryza sativa</taxon>
    </lineage>
</organism>
<reference evidence="1 2" key="3">
    <citation type="journal article" date="2013" name="Rice">
        <title>Improvement of the Oryza sativa Nipponbare reference genome using next generation sequence and optical map data.</title>
        <authorList>
            <person name="Kawahara Y."/>
            <person name="de la Bastide M."/>
            <person name="Hamilton J.P."/>
            <person name="Kanamori H."/>
            <person name="McCombie W.R."/>
            <person name="Ouyang S."/>
            <person name="Schwartz D.C."/>
            <person name="Tanaka T."/>
            <person name="Wu J."/>
            <person name="Zhou S."/>
            <person name="Childs K.L."/>
            <person name="Davidson R.M."/>
            <person name="Lin H."/>
            <person name="Quesada-Ocampo L."/>
            <person name="Vaillancourt B."/>
            <person name="Sakai H."/>
            <person name="Lee S.S."/>
            <person name="Kim J."/>
            <person name="Numa H."/>
            <person name="Itoh T."/>
            <person name="Buell C.R."/>
            <person name="Matsumoto T."/>
        </authorList>
    </citation>
    <scope>NUCLEOTIDE SEQUENCE [LARGE SCALE GENOMIC DNA]</scope>
    <source>
        <strain evidence="2">cv. Nipponbare</strain>
    </source>
</reference>
<reference evidence="2" key="1">
    <citation type="journal article" date="2005" name="Nature">
        <title>The map-based sequence of the rice genome.</title>
        <authorList>
            <consortium name="International rice genome sequencing project (IRGSP)"/>
            <person name="Matsumoto T."/>
            <person name="Wu J."/>
            <person name="Kanamori H."/>
            <person name="Katayose Y."/>
            <person name="Fujisawa M."/>
            <person name="Namiki N."/>
            <person name="Mizuno H."/>
            <person name="Yamamoto K."/>
            <person name="Antonio B.A."/>
            <person name="Baba T."/>
            <person name="Sakata K."/>
            <person name="Nagamura Y."/>
            <person name="Aoki H."/>
            <person name="Arikawa K."/>
            <person name="Arita K."/>
            <person name="Bito T."/>
            <person name="Chiden Y."/>
            <person name="Fujitsuka N."/>
            <person name="Fukunaka R."/>
            <person name="Hamada M."/>
            <person name="Harada C."/>
            <person name="Hayashi A."/>
            <person name="Hijishita S."/>
            <person name="Honda M."/>
            <person name="Hosokawa S."/>
            <person name="Ichikawa Y."/>
            <person name="Idonuma A."/>
            <person name="Iijima M."/>
            <person name="Ikeda M."/>
            <person name="Ikeno M."/>
            <person name="Ito K."/>
            <person name="Ito S."/>
            <person name="Ito T."/>
            <person name="Ito Y."/>
            <person name="Ito Y."/>
            <person name="Iwabuchi A."/>
            <person name="Kamiya K."/>
            <person name="Karasawa W."/>
            <person name="Kurita K."/>
            <person name="Katagiri S."/>
            <person name="Kikuta A."/>
            <person name="Kobayashi H."/>
            <person name="Kobayashi N."/>
            <person name="Machita K."/>
            <person name="Maehara T."/>
            <person name="Masukawa M."/>
            <person name="Mizubayashi T."/>
            <person name="Mukai Y."/>
            <person name="Nagasaki H."/>
            <person name="Nagata Y."/>
            <person name="Naito S."/>
            <person name="Nakashima M."/>
            <person name="Nakama Y."/>
            <person name="Nakamichi Y."/>
            <person name="Nakamura M."/>
            <person name="Meguro A."/>
            <person name="Negishi M."/>
            <person name="Ohta I."/>
            <person name="Ohta T."/>
            <person name="Okamoto M."/>
            <person name="Ono N."/>
            <person name="Saji S."/>
            <person name="Sakaguchi M."/>
            <person name="Sakai K."/>
            <person name="Shibata M."/>
            <person name="Shimokawa T."/>
            <person name="Song J."/>
            <person name="Takazaki Y."/>
            <person name="Terasawa K."/>
            <person name="Tsugane M."/>
            <person name="Tsuji K."/>
            <person name="Ueda S."/>
            <person name="Waki K."/>
            <person name="Yamagata H."/>
            <person name="Yamamoto M."/>
            <person name="Yamamoto S."/>
            <person name="Yamane H."/>
            <person name="Yoshiki S."/>
            <person name="Yoshihara R."/>
            <person name="Yukawa K."/>
            <person name="Zhong H."/>
            <person name="Yano M."/>
            <person name="Yuan Q."/>
            <person name="Ouyang S."/>
            <person name="Liu J."/>
            <person name="Jones K.M."/>
            <person name="Gansberger K."/>
            <person name="Moffat K."/>
            <person name="Hill J."/>
            <person name="Bera J."/>
            <person name="Fadrosh D."/>
            <person name="Jin S."/>
            <person name="Johri S."/>
            <person name="Kim M."/>
            <person name="Overton L."/>
            <person name="Reardon M."/>
            <person name="Tsitrin T."/>
            <person name="Vuong H."/>
            <person name="Weaver B."/>
            <person name="Ciecko A."/>
            <person name="Tallon L."/>
            <person name="Jackson J."/>
            <person name="Pai G."/>
            <person name="Aken S.V."/>
            <person name="Utterback T."/>
            <person name="Reidmuller S."/>
            <person name="Feldblyum T."/>
            <person name="Hsiao J."/>
            <person name="Zismann V."/>
            <person name="Iobst S."/>
            <person name="de Vazeille A.R."/>
            <person name="Buell C.R."/>
            <person name="Ying K."/>
            <person name="Li Y."/>
            <person name="Lu T."/>
            <person name="Huang Y."/>
            <person name="Zhao Q."/>
            <person name="Feng Q."/>
            <person name="Zhang L."/>
            <person name="Zhu J."/>
            <person name="Weng Q."/>
            <person name="Mu J."/>
            <person name="Lu Y."/>
            <person name="Fan D."/>
            <person name="Liu Y."/>
            <person name="Guan J."/>
            <person name="Zhang Y."/>
            <person name="Yu S."/>
            <person name="Liu X."/>
            <person name="Zhang Y."/>
            <person name="Hong G."/>
            <person name="Han B."/>
            <person name="Choisne N."/>
            <person name="Demange N."/>
            <person name="Orjeda G."/>
            <person name="Samain S."/>
            <person name="Cattolico L."/>
            <person name="Pelletier E."/>
            <person name="Couloux A."/>
            <person name="Segurens B."/>
            <person name="Wincker P."/>
            <person name="D'Hont A."/>
            <person name="Scarpelli C."/>
            <person name="Weissenbach J."/>
            <person name="Salanoubat M."/>
            <person name="Quetier F."/>
            <person name="Yu Y."/>
            <person name="Kim H.R."/>
            <person name="Rambo T."/>
            <person name="Currie J."/>
            <person name="Collura K."/>
            <person name="Luo M."/>
            <person name="Yang T."/>
            <person name="Ammiraju J.S.S."/>
            <person name="Engler F."/>
            <person name="Soderlund C."/>
            <person name="Wing R.A."/>
            <person name="Palmer L.E."/>
            <person name="de la Bastide M."/>
            <person name="Spiegel L."/>
            <person name="Nascimento L."/>
            <person name="Zutavern T."/>
            <person name="O'Shaughnessy A."/>
            <person name="Dike S."/>
            <person name="Dedhia N."/>
            <person name="Preston R."/>
            <person name="Balija V."/>
            <person name="McCombie W.R."/>
            <person name="Chow T."/>
            <person name="Chen H."/>
            <person name="Chung M."/>
            <person name="Chen C."/>
            <person name="Shaw J."/>
            <person name="Wu H."/>
            <person name="Hsiao K."/>
            <person name="Chao Y."/>
            <person name="Chu M."/>
            <person name="Cheng C."/>
            <person name="Hour A."/>
            <person name="Lee P."/>
            <person name="Lin S."/>
            <person name="Lin Y."/>
            <person name="Liou J."/>
            <person name="Liu S."/>
            <person name="Hsing Y."/>
            <person name="Raghuvanshi S."/>
            <person name="Mohanty A."/>
            <person name="Bharti A.K."/>
            <person name="Gaur A."/>
            <person name="Gupta V."/>
            <person name="Kumar D."/>
            <person name="Ravi V."/>
            <person name="Vij S."/>
            <person name="Kapur A."/>
            <person name="Khurana P."/>
            <person name="Khurana P."/>
            <person name="Khurana J.P."/>
            <person name="Tyagi A.K."/>
            <person name="Gaikwad K."/>
            <person name="Singh A."/>
            <person name="Dalal V."/>
            <person name="Srivastava S."/>
            <person name="Dixit A."/>
            <person name="Pal A.K."/>
            <person name="Ghazi I.A."/>
            <person name="Yadav M."/>
            <person name="Pandit A."/>
            <person name="Bhargava A."/>
            <person name="Sureshbabu K."/>
            <person name="Batra K."/>
            <person name="Sharma T.R."/>
            <person name="Mohapatra T."/>
            <person name="Singh N.K."/>
            <person name="Messing J."/>
            <person name="Nelson A.B."/>
            <person name="Fuks G."/>
            <person name="Kavchok S."/>
            <person name="Keizer G."/>
            <person name="Linton E."/>
            <person name="Llaca V."/>
            <person name="Song R."/>
            <person name="Tanyolac B."/>
            <person name="Young S."/>
            <person name="Ho-Il K."/>
            <person name="Hahn J.H."/>
            <person name="Sangsakoo G."/>
            <person name="Vanavichit A."/>
            <person name="de Mattos Luiz.A.T."/>
            <person name="Zimmer P.D."/>
            <person name="Malone G."/>
            <person name="Dellagostin O."/>
            <person name="de Oliveira A.C."/>
            <person name="Bevan M."/>
            <person name="Bancroft I."/>
            <person name="Minx P."/>
            <person name="Cordum H."/>
            <person name="Wilson R."/>
            <person name="Cheng Z."/>
            <person name="Jin W."/>
            <person name="Jiang J."/>
            <person name="Leong S.A."/>
            <person name="Iwama H."/>
            <person name="Gojobori T."/>
            <person name="Itoh T."/>
            <person name="Niimura Y."/>
            <person name="Fujii Y."/>
            <person name="Habara T."/>
            <person name="Sakai H."/>
            <person name="Sato Y."/>
            <person name="Wilson G."/>
            <person name="Kumar K."/>
            <person name="McCouch S."/>
            <person name="Juretic N."/>
            <person name="Hoen D."/>
            <person name="Wright S."/>
            <person name="Bruskiewich R."/>
            <person name="Bureau T."/>
            <person name="Miyao A."/>
            <person name="Hirochika H."/>
            <person name="Nishikawa T."/>
            <person name="Kadowaki K."/>
            <person name="Sugiura M."/>
            <person name="Burr B."/>
            <person name="Sasaki T."/>
        </authorList>
    </citation>
    <scope>NUCLEOTIDE SEQUENCE [LARGE SCALE GENOMIC DNA]</scope>
    <source>
        <strain evidence="2">cv. Nipponbare</strain>
    </source>
</reference>
<name>A0A0P0VX06_ORYSJ</name>
<dbReference type="EMBL" id="AP014959">
    <property type="protein sequence ID" value="BAS83996.1"/>
    <property type="molecule type" value="Genomic_DNA"/>
</dbReference>
<proteinExistence type="predicted"/>
<keyword evidence="2" id="KW-1185">Reference proteome</keyword>
<protein>
    <submittedName>
        <fullName evidence="1">Os03g0326350 protein</fullName>
    </submittedName>
</protein>
<dbReference type="InParanoid" id="A0A0P0VX06"/>
<dbReference type="Gramene" id="Os03t0326350-00">
    <property type="protein sequence ID" value="Os03t0326350-00"/>
    <property type="gene ID" value="Os03g0326350"/>
</dbReference>
<sequence length="75" mass="8468">MVPRMRHTLHHQCLVCIEGKVVHGLDSLEYFPRDNLRGRHGDMEGPPLLAYQNFEQSGLRSMVISAAGISRISHT</sequence>
<evidence type="ECO:0000313" key="1">
    <source>
        <dbReference type="EMBL" id="BAS83996.1"/>
    </source>
</evidence>
<dbReference type="PaxDb" id="39947-A0A0P0VX06"/>
<reference evidence="1 2" key="2">
    <citation type="journal article" date="2013" name="Plant Cell Physiol.">
        <title>Rice Annotation Project Database (RAP-DB): an integrative and interactive database for rice genomics.</title>
        <authorList>
            <person name="Sakai H."/>
            <person name="Lee S.S."/>
            <person name="Tanaka T."/>
            <person name="Numa H."/>
            <person name="Kim J."/>
            <person name="Kawahara Y."/>
            <person name="Wakimoto H."/>
            <person name="Yang C.C."/>
            <person name="Iwamoto M."/>
            <person name="Abe T."/>
            <person name="Yamada Y."/>
            <person name="Muto A."/>
            <person name="Inokuchi H."/>
            <person name="Ikemura T."/>
            <person name="Matsumoto T."/>
            <person name="Sasaki T."/>
            <person name="Itoh T."/>
        </authorList>
    </citation>
    <scope>NUCLEOTIDE SEQUENCE [LARGE SCALE GENOMIC DNA]</scope>
    <source>
        <strain evidence="2">cv. Nipponbare</strain>
    </source>
</reference>
<dbReference type="AlphaFoldDB" id="A0A0P0VX06"/>